<keyword evidence="1" id="KW-0812">Transmembrane</keyword>
<dbReference type="EMBL" id="OIVN01002979">
    <property type="protein sequence ID" value="SPD07886.1"/>
    <property type="molecule type" value="Genomic_DNA"/>
</dbReference>
<sequence>MACRVCLERRLKLLNFLLTFVGLAMVEYGIYLLVEYQRATSNILVALPMRGDESLVQLGRPLLMGVSQSTSIFDDLLKAWYGC</sequence>
<evidence type="ECO:0000313" key="2">
    <source>
        <dbReference type="EMBL" id="SPD07886.1"/>
    </source>
</evidence>
<feature type="transmembrane region" description="Helical" evidence="1">
    <location>
        <begin position="12"/>
        <end position="34"/>
    </location>
</feature>
<name>A0A2N9H051_FAGSY</name>
<gene>
    <name evidence="2" type="ORF">FSB_LOCUS35768</name>
    <name evidence="3" type="ORF">FSB_LOCUS45402</name>
</gene>
<organism evidence="2">
    <name type="scientific">Fagus sylvatica</name>
    <name type="common">Beechnut</name>
    <dbReference type="NCBI Taxonomy" id="28930"/>
    <lineage>
        <taxon>Eukaryota</taxon>
        <taxon>Viridiplantae</taxon>
        <taxon>Streptophyta</taxon>
        <taxon>Embryophyta</taxon>
        <taxon>Tracheophyta</taxon>
        <taxon>Spermatophyta</taxon>
        <taxon>Magnoliopsida</taxon>
        <taxon>eudicotyledons</taxon>
        <taxon>Gunneridae</taxon>
        <taxon>Pentapetalae</taxon>
        <taxon>rosids</taxon>
        <taxon>fabids</taxon>
        <taxon>Fagales</taxon>
        <taxon>Fagaceae</taxon>
        <taxon>Fagus</taxon>
    </lineage>
</organism>
<proteinExistence type="predicted"/>
<accession>A0A2N9H051</accession>
<keyword evidence="1" id="KW-1133">Transmembrane helix</keyword>
<protein>
    <submittedName>
        <fullName evidence="2">Uncharacterized protein</fullName>
    </submittedName>
</protein>
<evidence type="ECO:0000313" key="3">
    <source>
        <dbReference type="EMBL" id="SPD17520.1"/>
    </source>
</evidence>
<keyword evidence="1" id="KW-0472">Membrane</keyword>
<reference evidence="2" key="1">
    <citation type="submission" date="2018-02" db="EMBL/GenBank/DDBJ databases">
        <authorList>
            <person name="Cohen D.B."/>
            <person name="Kent A.D."/>
        </authorList>
    </citation>
    <scope>NUCLEOTIDE SEQUENCE</scope>
</reference>
<dbReference type="EMBL" id="OIVN01004447">
    <property type="protein sequence ID" value="SPD17520.1"/>
    <property type="molecule type" value="Genomic_DNA"/>
</dbReference>
<dbReference type="AlphaFoldDB" id="A0A2N9H051"/>
<evidence type="ECO:0000256" key="1">
    <source>
        <dbReference type="SAM" id="Phobius"/>
    </source>
</evidence>